<protein>
    <submittedName>
        <fullName evidence="2">Uncharacterized protein</fullName>
    </submittedName>
</protein>
<sequence>MSATAEDHRAPESPSAAGTPPEQSSTPSAQEQQAVQEGNNWVLSDQGVEVRVTPQDELGAYVAISVTNDKDTSSDISATVRVRGDNGFDERYTFAFPDVPSGTEHGNSQMLTDIGGTPAPENLDIDIVAVTRS</sequence>
<keyword evidence="3" id="KW-1185">Reference proteome</keyword>
<dbReference type="AlphaFoldDB" id="A0A6G4V2W4"/>
<comment type="caution">
    <text evidence="2">The sequence shown here is derived from an EMBL/GenBank/DDBJ whole genome shotgun (WGS) entry which is preliminary data.</text>
</comment>
<proteinExistence type="predicted"/>
<evidence type="ECO:0000313" key="3">
    <source>
        <dbReference type="Proteomes" id="UP000472335"/>
    </source>
</evidence>
<gene>
    <name evidence="2" type="ORF">G5C60_12175</name>
</gene>
<feature type="region of interest" description="Disordered" evidence="1">
    <location>
        <begin position="97"/>
        <end position="121"/>
    </location>
</feature>
<feature type="compositionally biased region" description="Basic and acidic residues" evidence="1">
    <location>
        <begin position="1"/>
        <end position="11"/>
    </location>
</feature>
<reference evidence="2 3" key="1">
    <citation type="submission" date="2020-02" db="EMBL/GenBank/DDBJ databases">
        <title>Whole-genome analyses of novel actinobacteria.</title>
        <authorList>
            <person name="Sahin N."/>
            <person name="Gencbay T."/>
        </authorList>
    </citation>
    <scope>NUCLEOTIDE SEQUENCE [LARGE SCALE GENOMIC DNA]</scope>
    <source>
        <strain evidence="2 3">HC44</strain>
    </source>
</reference>
<dbReference type="EMBL" id="JAAKZY010000029">
    <property type="protein sequence ID" value="NGO08359.1"/>
    <property type="molecule type" value="Genomic_DNA"/>
</dbReference>
<evidence type="ECO:0000256" key="1">
    <source>
        <dbReference type="SAM" id="MobiDB-lite"/>
    </source>
</evidence>
<feature type="compositionally biased region" description="Polar residues" evidence="1">
    <location>
        <begin position="21"/>
        <end position="40"/>
    </location>
</feature>
<organism evidence="2 3">
    <name type="scientific">Streptomyces scabichelini</name>
    <dbReference type="NCBI Taxonomy" id="2711217"/>
    <lineage>
        <taxon>Bacteria</taxon>
        <taxon>Bacillati</taxon>
        <taxon>Actinomycetota</taxon>
        <taxon>Actinomycetes</taxon>
        <taxon>Kitasatosporales</taxon>
        <taxon>Streptomycetaceae</taxon>
        <taxon>Streptomyces</taxon>
    </lineage>
</organism>
<evidence type="ECO:0000313" key="2">
    <source>
        <dbReference type="EMBL" id="NGO08359.1"/>
    </source>
</evidence>
<name>A0A6G4V2W4_9ACTN</name>
<feature type="region of interest" description="Disordered" evidence="1">
    <location>
        <begin position="1"/>
        <end position="40"/>
    </location>
</feature>
<dbReference type="Proteomes" id="UP000472335">
    <property type="component" value="Unassembled WGS sequence"/>
</dbReference>
<accession>A0A6G4V2W4</accession>
<dbReference type="RefSeq" id="WP_165258036.1">
    <property type="nucleotide sequence ID" value="NZ_JAAKZY010000029.1"/>
</dbReference>